<dbReference type="OrthoDB" id="7477547at2759"/>
<keyword evidence="2" id="KW-1185">Reference proteome</keyword>
<name>A0A9J7DY39_SPOLT</name>
<organism evidence="2 3">
    <name type="scientific">Spodoptera litura</name>
    <name type="common">Asian cotton leafworm</name>
    <dbReference type="NCBI Taxonomy" id="69820"/>
    <lineage>
        <taxon>Eukaryota</taxon>
        <taxon>Metazoa</taxon>
        <taxon>Ecdysozoa</taxon>
        <taxon>Arthropoda</taxon>
        <taxon>Hexapoda</taxon>
        <taxon>Insecta</taxon>
        <taxon>Pterygota</taxon>
        <taxon>Neoptera</taxon>
        <taxon>Endopterygota</taxon>
        <taxon>Lepidoptera</taxon>
        <taxon>Glossata</taxon>
        <taxon>Ditrysia</taxon>
        <taxon>Noctuoidea</taxon>
        <taxon>Noctuidae</taxon>
        <taxon>Amphipyrinae</taxon>
        <taxon>Spodoptera</taxon>
    </lineage>
</organism>
<gene>
    <name evidence="3" type="primary">LOC111351650</name>
</gene>
<reference evidence="3" key="1">
    <citation type="submission" date="2025-08" db="UniProtKB">
        <authorList>
            <consortium name="RefSeq"/>
        </authorList>
    </citation>
    <scope>IDENTIFICATION</scope>
    <source>
        <strain evidence="3">Ishihara</strain>
        <tissue evidence="3">Whole body</tissue>
    </source>
</reference>
<dbReference type="KEGG" id="sliu:111351650"/>
<evidence type="ECO:0000313" key="3">
    <source>
        <dbReference type="RefSeq" id="XP_022819443.1"/>
    </source>
</evidence>
<dbReference type="GeneID" id="111351650"/>
<dbReference type="Proteomes" id="UP000301870">
    <property type="component" value="Chromosome 14"/>
</dbReference>
<evidence type="ECO:0000259" key="1">
    <source>
        <dbReference type="Pfam" id="PF25298"/>
    </source>
</evidence>
<dbReference type="RefSeq" id="XP_022819443.1">
    <property type="nucleotide sequence ID" value="XM_022963675.1"/>
</dbReference>
<dbReference type="Pfam" id="PF25298">
    <property type="entry name" value="Baculo_FP_2nd"/>
    <property type="match status" value="1"/>
</dbReference>
<dbReference type="InterPro" id="IPR057251">
    <property type="entry name" value="FP_C"/>
</dbReference>
<dbReference type="AlphaFoldDB" id="A0A9J7DY39"/>
<feature type="domain" description="FP protein C-terminal" evidence="1">
    <location>
        <begin position="255"/>
        <end position="306"/>
    </location>
</feature>
<protein>
    <submittedName>
        <fullName evidence="3">Uncharacterized protein LOC111351650</fullName>
    </submittedName>
</protein>
<accession>A0A9J7DY39</accession>
<evidence type="ECO:0000313" key="2">
    <source>
        <dbReference type="Proteomes" id="UP000301870"/>
    </source>
</evidence>
<sequence>MPRKHTQSPPSSTRQVVDAITDVTSVKKSTTNTAIQHYDSAPDLRSIIENINERKKRKFDEGDIYNTDIIKEMFAVLSRYQAARFDELQTTISCLKEQNVKLTQSVEMMSSKYDEFLSRISQLESDRRTDKKYIELLEDKIEYSERKSRSTGIEIRNIPKKTGETKHDLFNLINSVAKIADVDVNPECIKDIYRIKSRDSSHPIMVELTTVLLKEKILNNLKSFNKTKRPGEKLNTGNLGFRGPTKPVYVSDALTTKTQKLFYLARTFQQQYKYLFCWTSHGVIYLRKEENAPHIKILSEKDIENLRKLE</sequence>
<proteinExistence type="predicted"/>